<organism evidence="8 9">
    <name type="scientific">Erinaceus europaeus</name>
    <name type="common">Western European hedgehog</name>
    <dbReference type="NCBI Taxonomy" id="9365"/>
    <lineage>
        <taxon>Eukaryota</taxon>
        <taxon>Metazoa</taxon>
        <taxon>Chordata</taxon>
        <taxon>Craniata</taxon>
        <taxon>Vertebrata</taxon>
        <taxon>Euteleostomi</taxon>
        <taxon>Mammalia</taxon>
        <taxon>Eutheria</taxon>
        <taxon>Laurasiatheria</taxon>
        <taxon>Eulipotyphla</taxon>
        <taxon>Erinaceidae</taxon>
        <taxon>Erinaceinae</taxon>
        <taxon>Erinaceus</taxon>
    </lineage>
</organism>
<dbReference type="InParanoid" id="A0A1S3AMW0"/>
<sequence length="290" mass="31102">MQPLPAPEPGPLTLLDRTEGFTRRKRTSLCFAGALLAQSLLTLAIGLAATTRVENVSVGGYHPGIILGFGAFLGMVGVSLENRKQMLVAAIVIISFGLVAAVCCATVDGMIATQHIEPGPLMAGRCQFFSSAGHQQDVYQAEVTCHSVSDKCQLKVKSNTCYCCDLYPCHSAEHLAPHYVFTGVRSCVDVLHLYRLLWALVVLNVLGLLLAVLTAAMLGAFKDVVPLPQLAFSSPHPPHVLCNPTQQALAIASLCPVPALPTRSSYPLPLQPDWTQRAHGDLSPRSQQQD</sequence>
<reference evidence="9" key="1">
    <citation type="submission" date="2025-08" db="UniProtKB">
        <authorList>
            <consortium name="RefSeq"/>
        </authorList>
    </citation>
    <scope>IDENTIFICATION</scope>
</reference>
<dbReference type="GO" id="GO:0016020">
    <property type="term" value="C:membrane"/>
    <property type="evidence" value="ECO:0007669"/>
    <property type="project" value="UniProtKB-SubCell"/>
</dbReference>
<evidence type="ECO:0000256" key="3">
    <source>
        <dbReference type="ARBA" id="ARBA00022692"/>
    </source>
</evidence>
<accession>A0A1S3AMW0</accession>
<keyword evidence="8" id="KW-1185">Reference proteome</keyword>
<keyword evidence="4 7" id="KW-1133">Transmembrane helix</keyword>
<feature type="transmembrane region" description="Helical" evidence="7">
    <location>
        <begin position="61"/>
        <end position="80"/>
    </location>
</feature>
<evidence type="ECO:0000313" key="8">
    <source>
        <dbReference type="Proteomes" id="UP001652624"/>
    </source>
</evidence>
<keyword evidence="5 7" id="KW-0472">Membrane</keyword>
<evidence type="ECO:0000313" key="9">
    <source>
        <dbReference type="RefSeq" id="XP_007537515.2"/>
    </source>
</evidence>
<dbReference type="eggNOG" id="ENOG502QWXU">
    <property type="taxonomic scope" value="Eukaryota"/>
</dbReference>
<dbReference type="RefSeq" id="XP_007537515.2">
    <property type="nucleotide sequence ID" value="XM_007537453.2"/>
</dbReference>
<evidence type="ECO:0000256" key="5">
    <source>
        <dbReference type="ARBA" id="ARBA00023136"/>
    </source>
</evidence>
<dbReference type="AlphaFoldDB" id="A0A1S3AMW0"/>
<evidence type="ECO:0000256" key="1">
    <source>
        <dbReference type="ARBA" id="ARBA00004141"/>
    </source>
</evidence>
<dbReference type="OrthoDB" id="10034004at2759"/>
<comment type="subcellular location">
    <subcellularLocation>
        <location evidence="1">Membrane</location>
        <topology evidence="1">Multi-pass membrane protein</topology>
    </subcellularLocation>
</comment>
<dbReference type="PANTHER" id="PTHR33721">
    <property type="entry name" value="TRANSMEMBRANE PROTEIN 255B-LIKE"/>
    <property type="match status" value="1"/>
</dbReference>
<dbReference type="Proteomes" id="UP001652624">
    <property type="component" value="Chromosome 5"/>
</dbReference>
<dbReference type="GeneID" id="103126537"/>
<feature type="region of interest" description="Disordered" evidence="6">
    <location>
        <begin position="268"/>
        <end position="290"/>
    </location>
</feature>
<evidence type="ECO:0000256" key="6">
    <source>
        <dbReference type="SAM" id="MobiDB-lite"/>
    </source>
</evidence>
<protein>
    <submittedName>
        <fullName evidence="9">Transmembrane protein 255B</fullName>
    </submittedName>
</protein>
<proteinExistence type="inferred from homology"/>
<name>A0A1S3AMW0_ERIEU</name>
<dbReference type="Pfam" id="PF14967">
    <property type="entry name" value="FAM70"/>
    <property type="match status" value="1"/>
</dbReference>
<dbReference type="FunCoup" id="A0A1S3AMW0">
    <property type="interactions" value="22"/>
</dbReference>
<dbReference type="InterPro" id="IPR028014">
    <property type="entry name" value="TMEM255"/>
</dbReference>
<feature type="transmembrane region" description="Helical" evidence="7">
    <location>
        <begin position="196"/>
        <end position="221"/>
    </location>
</feature>
<gene>
    <name evidence="9" type="primary">TMEM255B</name>
</gene>
<evidence type="ECO:0000256" key="4">
    <source>
        <dbReference type="ARBA" id="ARBA00022989"/>
    </source>
</evidence>
<keyword evidence="3 7" id="KW-0812">Transmembrane</keyword>
<feature type="transmembrane region" description="Helical" evidence="7">
    <location>
        <begin position="29"/>
        <end position="49"/>
    </location>
</feature>
<dbReference type="CTD" id="348013"/>
<dbReference type="PANTHER" id="PTHR33721:SF3">
    <property type="entry name" value="TRANSMEMBRANE PROTEIN 255B"/>
    <property type="match status" value="1"/>
</dbReference>
<evidence type="ECO:0000256" key="2">
    <source>
        <dbReference type="ARBA" id="ARBA00007903"/>
    </source>
</evidence>
<feature type="transmembrane region" description="Helical" evidence="7">
    <location>
        <begin position="87"/>
        <end position="112"/>
    </location>
</feature>
<evidence type="ECO:0000256" key="7">
    <source>
        <dbReference type="SAM" id="Phobius"/>
    </source>
</evidence>
<comment type="similarity">
    <text evidence="2">Belongs to the TMEM255 family.</text>
</comment>